<dbReference type="EMBL" id="AZGF01000019">
    <property type="protein sequence ID" value="KRM11420.1"/>
    <property type="molecule type" value="Genomic_DNA"/>
</dbReference>
<feature type="transmembrane region" description="Helical" evidence="7">
    <location>
        <begin position="358"/>
        <end position="384"/>
    </location>
</feature>
<keyword evidence="3" id="KW-1003">Cell membrane</keyword>
<dbReference type="RefSeq" id="WP_010621102.1">
    <property type="nucleotide sequence ID" value="NZ_AZGF01000019.1"/>
</dbReference>
<evidence type="ECO:0000256" key="2">
    <source>
        <dbReference type="ARBA" id="ARBA00022448"/>
    </source>
</evidence>
<dbReference type="STRING" id="1423807.FD16_GL000719"/>
<feature type="transmembrane region" description="Helical" evidence="7">
    <location>
        <begin position="138"/>
        <end position="158"/>
    </location>
</feature>
<keyword evidence="6 7" id="KW-0472">Membrane</keyword>
<comment type="caution">
    <text evidence="9">The sequence shown here is derived from an EMBL/GenBank/DDBJ whole genome shotgun (WGS) entry which is preliminary data.</text>
</comment>
<dbReference type="GO" id="GO:0005886">
    <property type="term" value="C:plasma membrane"/>
    <property type="evidence" value="ECO:0007669"/>
    <property type="project" value="UniProtKB-SubCell"/>
</dbReference>
<gene>
    <name evidence="9" type="ORF">FD16_GL000719</name>
</gene>
<dbReference type="PRINTS" id="PR01036">
    <property type="entry name" value="TCRTETB"/>
</dbReference>
<dbReference type="eggNOG" id="COG2814">
    <property type="taxonomic scope" value="Bacteria"/>
</dbReference>
<reference evidence="9 10" key="1">
    <citation type="journal article" date="2015" name="Genome Announc.">
        <title>Expanding the biotechnology potential of lactobacilli through comparative genomics of 213 strains and associated genera.</title>
        <authorList>
            <person name="Sun Z."/>
            <person name="Harris H.M."/>
            <person name="McCann A."/>
            <person name="Guo C."/>
            <person name="Argimon S."/>
            <person name="Zhang W."/>
            <person name="Yang X."/>
            <person name="Jeffery I.B."/>
            <person name="Cooney J.C."/>
            <person name="Kagawa T.F."/>
            <person name="Liu W."/>
            <person name="Song Y."/>
            <person name="Salvetti E."/>
            <person name="Wrobel A."/>
            <person name="Rasinkangas P."/>
            <person name="Parkhill J."/>
            <person name="Rea M.C."/>
            <person name="O'Sullivan O."/>
            <person name="Ritari J."/>
            <person name="Douillard F.P."/>
            <person name="Paul Ross R."/>
            <person name="Yang R."/>
            <person name="Briner A.E."/>
            <person name="Felis G.E."/>
            <person name="de Vos W.M."/>
            <person name="Barrangou R."/>
            <person name="Klaenhammer T.R."/>
            <person name="Caufield P.W."/>
            <person name="Cui Y."/>
            <person name="Zhang H."/>
            <person name="O'Toole P.W."/>
        </authorList>
    </citation>
    <scope>NUCLEOTIDE SEQUENCE [LARGE SCALE GENOMIC DNA]</scope>
    <source>
        <strain evidence="9 10">DSM 5007</strain>
    </source>
</reference>
<dbReference type="Proteomes" id="UP000051820">
    <property type="component" value="Unassembled WGS sequence"/>
</dbReference>
<dbReference type="InterPro" id="IPR011701">
    <property type="entry name" value="MFS"/>
</dbReference>
<dbReference type="InterPro" id="IPR036259">
    <property type="entry name" value="MFS_trans_sf"/>
</dbReference>
<comment type="subcellular location">
    <subcellularLocation>
        <location evidence="1">Cell membrane</location>
        <topology evidence="1">Multi-pass membrane protein</topology>
    </subcellularLocation>
</comment>
<sequence length="480" mass="51788">MNKDINGRSYNRGLIVTILIIGTFLIVLNQTVLATALPRLMTTFNVNASTIQWLTTGFLLVNGIVIPVSAWASTRFNTKWLWISTMTIFGIGTILCWIAPNFGVLLFARIIQAIGAGIAMPLLQTILFTIFPINERGSAIGLMGIAVGAGPAFGPVYAGWVIGAGSWRDIFGIMIPFIIIIIILSLFYMRPLIQTTAQRLDIASFAMSCLGFGPLLYGFSIAGTDGWKSATVLISLIVGIIFVILFGIHQFKLAVPFLNLNVFKFNQFTISVFLGSIAMMILTSAELVLPMYLQIVRGQSALESGLMILPGAILLAVLNPITGKIVDKIGGHGLAIYGMICITIGTLPFCVLKTGTSLLSIVIIYAISMIGVAMVLMPITTIGMNSLTQDLIPHGTAVNNMVRQIFSSIGSALMISVMAIVTASQMPNQNLVVMGKTAKFAHLKILADLSGYRAAFMLMTVFCIISLVLSFFVKKPTKNQ</sequence>
<evidence type="ECO:0000256" key="1">
    <source>
        <dbReference type="ARBA" id="ARBA00004651"/>
    </source>
</evidence>
<feature type="transmembrane region" description="Helical" evidence="7">
    <location>
        <begin position="229"/>
        <end position="248"/>
    </location>
</feature>
<feature type="transmembrane region" description="Helical" evidence="7">
    <location>
        <begin position="405"/>
        <end position="426"/>
    </location>
</feature>
<feature type="transmembrane region" description="Helical" evidence="7">
    <location>
        <begin position="53"/>
        <end position="73"/>
    </location>
</feature>
<dbReference type="PANTHER" id="PTHR42718">
    <property type="entry name" value="MAJOR FACILITATOR SUPERFAMILY MULTIDRUG TRANSPORTER MFSC"/>
    <property type="match status" value="1"/>
</dbReference>
<dbReference type="Gene3D" id="1.20.1250.20">
    <property type="entry name" value="MFS general substrate transporter like domains"/>
    <property type="match status" value="1"/>
</dbReference>
<feature type="transmembrane region" description="Helical" evidence="7">
    <location>
        <begin position="200"/>
        <end position="223"/>
    </location>
</feature>
<evidence type="ECO:0000313" key="10">
    <source>
        <dbReference type="Proteomes" id="UP000051820"/>
    </source>
</evidence>
<evidence type="ECO:0000256" key="4">
    <source>
        <dbReference type="ARBA" id="ARBA00022692"/>
    </source>
</evidence>
<feature type="transmembrane region" description="Helical" evidence="7">
    <location>
        <begin position="268"/>
        <end position="293"/>
    </location>
</feature>
<evidence type="ECO:0000256" key="3">
    <source>
        <dbReference type="ARBA" id="ARBA00022475"/>
    </source>
</evidence>
<dbReference type="InterPro" id="IPR004638">
    <property type="entry name" value="EmrB-like"/>
</dbReference>
<keyword evidence="4 7" id="KW-0812">Transmembrane</keyword>
<proteinExistence type="predicted"/>
<evidence type="ECO:0000256" key="6">
    <source>
        <dbReference type="ARBA" id="ARBA00023136"/>
    </source>
</evidence>
<dbReference type="PROSITE" id="PS50850">
    <property type="entry name" value="MFS"/>
    <property type="match status" value="1"/>
</dbReference>
<feature type="transmembrane region" description="Helical" evidence="7">
    <location>
        <begin position="334"/>
        <end position="352"/>
    </location>
</feature>
<feature type="domain" description="Major facilitator superfamily (MFS) profile" evidence="8">
    <location>
        <begin position="15"/>
        <end position="478"/>
    </location>
</feature>
<dbReference type="PATRIC" id="fig|1423807.3.peg.728"/>
<feature type="transmembrane region" description="Helical" evidence="7">
    <location>
        <begin position="170"/>
        <end position="188"/>
    </location>
</feature>
<organism evidence="9 10">
    <name type="scientific">Paucilactobacillus suebicus DSM 5007 = KCTC 3549</name>
    <dbReference type="NCBI Taxonomy" id="1423807"/>
    <lineage>
        <taxon>Bacteria</taxon>
        <taxon>Bacillati</taxon>
        <taxon>Bacillota</taxon>
        <taxon>Bacilli</taxon>
        <taxon>Lactobacillales</taxon>
        <taxon>Lactobacillaceae</taxon>
        <taxon>Paucilactobacillus</taxon>
    </lineage>
</organism>
<keyword evidence="5 7" id="KW-1133">Transmembrane helix</keyword>
<dbReference type="CDD" id="cd17503">
    <property type="entry name" value="MFS_LmrB_MDR_like"/>
    <property type="match status" value="1"/>
</dbReference>
<evidence type="ECO:0000259" key="8">
    <source>
        <dbReference type="PROSITE" id="PS50850"/>
    </source>
</evidence>
<dbReference type="AlphaFoldDB" id="A0A0R1WAT6"/>
<feature type="transmembrane region" description="Helical" evidence="7">
    <location>
        <begin position="80"/>
        <end position="100"/>
    </location>
</feature>
<dbReference type="NCBIfam" id="TIGR00711">
    <property type="entry name" value="efflux_EmrB"/>
    <property type="match status" value="1"/>
</dbReference>
<dbReference type="InterPro" id="IPR020846">
    <property type="entry name" value="MFS_dom"/>
</dbReference>
<evidence type="ECO:0000256" key="7">
    <source>
        <dbReference type="SAM" id="Phobius"/>
    </source>
</evidence>
<dbReference type="Gene3D" id="1.20.1720.10">
    <property type="entry name" value="Multidrug resistance protein D"/>
    <property type="match status" value="1"/>
</dbReference>
<dbReference type="Pfam" id="PF07690">
    <property type="entry name" value="MFS_1"/>
    <property type="match status" value="1"/>
</dbReference>
<evidence type="ECO:0000256" key="5">
    <source>
        <dbReference type="ARBA" id="ARBA00022989"/>
    </source>
</evidence>
<dbReference type="PANTHER" id="PTHR42718:SF24">
    <property type="entry name" value="MAJOR FACILITATOR SUPERFAMILY (MFS) PROFILE DOMAIN-CONTAINING PROTEIN"/>
    <property type="match status" value="1"/>
</dbReference>
<evidence type="ECO:0000313" key="9">
    <source>
        <dbReference type="EMBL" id="KRM11420.1"/>
    </source>
</evidence>
<feature type="transmembrane region" description="Helical" evidence="7">
    <location>
        <begin position="305"/>
        <end position="322"/>
    </location>
</feature>
<dbReference type="SUPFAM" id="SSF103473">
    <property type="entry name" value="MFS general substrate transporter"/>
    <property type="match status" value="1"/>
</dbReference>
<accession>A0A0R1WAT6</accession>
<name>A0A0R1WAT6_9LACO</name>
<protein>
    <submittedName>
        <fullName evidence="9">Major facilitator superfamily permease</fullName>
    </submittedName>
</protein>
<feature type="transmembrane region" description="Helical" evidence="7">
    <location>
        <begin position="454"/>
        <end position="473"/>
    </location>
</feature>
<keyword evidence="2" id="KW-0813">Transport</keyword>
<dbReference type="OrthoDB" id="9816041at2"/>
<feature type="transmembrane region" description="Helical" evidence="7">
    <location>
        <begin position="12"/>
        <end position="33"/>
    </location>
</feature>
<keyword evidence="10" id="KW-1185">Reference proteome</keyword>
<feature type="transmembrane region" description="Helical" evidence="7">
    <location>
        <begin position="106"/>
        <end position="131"/>
    </location>
</feature>
<dbReference type="GO" id="GO:0022857">
    <property type="term" value="F:transmembrane transporter activity"/>
    <property type="evidence" value="ECO:0007669"/>
    <property type="project" value="InterPro"/>
</dbReference>